<dbReference type="GO" id="GO:0005509">
    <property type="term" value="F:calcium ion binding"/>
    <property type="evidence" value="ECO:0007669"/>
    <property type="project" value="InterPro"/>
</dbReference>
<comment type="caution">
    <text evidence="6">The sequence shown here is derived from an EMBL/GenBank/DDBJ whole genome shotgun (WGS) entry which is preliminary data.</text>
</comment>
<accession>A0A9Q1KT50</accession>
<keyword evidence="2" id="KW-0479">Metal-binding</keyword>
<name>A0A9Q1KT50_9CARY</name>
<proteinExistence type="predicted"/>
<dbReference type="CDD" id="cd00051">
    <property type="entry name" value="EFh"/>
    <property type="match status" value="1"/>
</dbReference>
<dbReference type="Gene3D" id="1.10.238.10">
    <property type="entry name" value="EF-hand"/>
    <property type="match status" value="2"/>
</dbReference>
<dbReference type="Proteomes" id="UP001153076">
    <property type="component" value="Unassembled WGS sequence"/>
</dbReference>
<evidence type="ECO:0000256" key="4">
    <source>
        <dbReference type="ARBA" id="ARBA00022837"/>
    </source>
</evidence>
<dbReference type="Pfam" id="PF13499">
    <property type="entry name" value="EF-hand_7"/>
    <property type="match status" value="1"/>
</dbReference>
<dbReference type="InterPro" id="IPR011992">
    <property type="entry name" value="EF-hand-dom_pair"/>
</dbReference>
<dbReference type="PROSITE" id="PS00018">
    <property type="entry name" value="EF_HAND_1"/>
    <property type="match status" value="2"/>
</dbReference>
<gene>
    <name evidence="6" type="ORF">Cgig2_002492</name>
</gene>
<dbReference type="SUPFAM" id="SSF47473">
    <property type="entry name" value="EF-hand"/>
    <property type="match status" value="1"/>
</dbReference>
<evidence type="ECO:0000313" key="7">
    <source>
        <dbReference type="Proteomes" id="UP001153076"/>
    </source>
</evidence>
<sequence>MGREYGVVPPEEEEEEEEEQISSMREAFALFDTDGDGRIAPSDLGIVMRSLGSNPTEAQLRNIIEREKLTAPFGFDRFLDLMSKYMKPPGDDPFESEIRDAFRVLDKDSSGFVSVSDLRHILTSIGEKLDPDEFDEWIQEIDVGSDGRFQYEDFISQLLIKSSHREAQGRLNTVFD</sequence>
<evidence type="ECO:0000256" key="2">
    <source>
        <dbReference type="ARBA" id="ARBA00022723"/>
    </source>
</evidence>
<keyword evidence="3" id="KW-0677">Repeat</keyword>
<dbReference type="AlphaFoldDB" id="A0A9Q1KT50"/>
<dbReference type="GO" id="GO:0016460">
    <property type="term" value="C:myosin II complex"/>
    <property type="evidence" value="ECO:0007669"/>
    <property type="project" value="TreeGrafter"/>
</dbReference>
<evidence type="ECO:0000313" key="6">
    <source>
        <dbReference type="EMBL" id="KAJ8449360.1"/>
    </source>
</evidence>
<dbReference type="FunFam" id="1.10.238.10:FF:000143">
    <property type="entry name" value="probable calcium-binding protein CML13"/>
    <property type="match status" value="1"/>
</dbReference>
<evidence type="ECO:0000256" key="1">
    <source>
        <dbReference type="ARBA" id="ARBA00003291"/>
    </source>
</evidence>
<dbReference type="EMBL" id="JAKOGI010000022">
    <property type="protein sequence ID" value="KAJ8449360.1"/>
    <property type="molecule type" value="Genomic_DNA"/>
</dbReference>
<dbReference type="PANTHER" id="PTHR23048:SF0">
    <property type="entry name" value="CALMODULIN LIKE 3"/>
    <property type="match status" value="1"/>
</dbReference>
<dbReference type="InterPro" id="IPR050230">
    <property type="entry name" value="CALM/Myosin/TropC-like"/>
</dbReference>
<keyword evidence="4" id="KW-0106">Calcium</keyword>
<feature type="domain" description="EF-hand" evidence="5">
    <location>
        <begin position="93"/>
        <end position="128"/>
    </location>
</feature>
<reference evidence="6" key="1">
    <citation type="submission" date="2022-04" db="EMBL/GenBank/DDBJ databases">
        <title>Carnegiea gigantea Genome sequencing and assembly v2.</title>
        <authorList>
            <person name="Copetti D."/>
            <person name="Sanderson M.J."/>
            <person name="Burquez A."/>
            <person name="Wojciechowski M.F."/>
        </authorList>
    </citation>
    <scope>NUCLEOTIDE SEQUENCE</scope>
    <source>
        <strain evidence="6">SGP5-SGP5p</strain>
        <tissue evidence="6">Aerial part</tissue>
    </source>
</reference>
<dbReference type="InterPro" id="IPR002048">
    <property type="entry name" value="EF_hand_dom"/>
</dbReference>
<evidence type="ECO:0000256" key="3">
    <source>
        <dbReference type="ARBA" id="ARBA00022737"/>
    </source>
</evidence>
<keyword evidence="7" id="KW-1185">Reference proteome</keyword>
<organism evidence="6 7">
    <name type="scientific">Carnegiea gigantea</name>
    <dbReference type="NCBI Taxonomy" id="171969"/>
    <lineage>
        <taxon>Eukaryota</taxon>
        <taxon>Viridiplantae</taxon>
        <taxon>Streptophyta</taxon>
        <taxon>Embryophyta</taxon>
        <taxon>Tracheophyta</taxon>
        <taxon>Spermatophyta</taxon>
        <taxon>Magnoliopsida</taxon>
        <taxon>eudicotyledons</taxon>
        <taxon>Gunneridae</taxon>
        <taxon>Pentapetalae</taxon>
        <taxon>Caryophyllales</taxon>
        <taxon>Cactineae</taxon>
        <taxon>Cactaceae</taxon>
        <taxon>Cactoideae</taxon>
        <taxon>Echinocereeae</taxon>
        <taxon>Carnegiea</taxon>
    </lineage>
</organism>
<dbReference type="Pfam" id="PF13405">
    <property type="entry name" value="EF-hand_6"/>
    <property type="match status" value="1"/>
</dbReference>
<comment type="function">
    <text evidence="1">Potential calcium sensor.</text>
</comment>
<dbReference type="PANTHER" id="PTHR23048">
    <property type="entry name" value="MYOSIN LIGHT CHAIN 1, 3"/>
    <property type="match status" value="1"/>
</dbReference>
<protein>
    <recommendedName>
        <fullName evidence="5">EF-hand domain-containing protein</fullName>
    </recommendedName>
</protein>
<dbReference type="PROSITE" id="PS50222">
    <property type="entry name" value="EF_HAND_2"/>
    <property type="match status" value="2"/>
</dbReference>
<dbReference type="InterPro" id="IPR018247">
    <property type="entry name" value="EF_Hand_1_Ca_BS"/>
</dbReference>
<dbReference type="FunFam" id="1.10.238.10:FF:000082">
    <property type="entry name" value="Myosin light chain 1"/>
    <property type="match status" value="1"/>
</dbReference>
<dbReference type="SMART" id="SM00054">
    <property type="entry name" value="EFh"/>
    <property type="match status" value="3"/>
</dbReference>
<feature type="domain" description="EF-hand" evidence="5">
    <location>
        <begin position="19"/>
        <end position="54"/>
    </location>
</feature>
<dbReference type="OrthoDB" id="26525at2759"/>
<evidence type="ECO:0000259" key="5">
    <source>
        <dbReference type="PROSITE" id="PS50222"/>
    </source>
</evidence>